<dbReference type="AlphaFoldDB" id="A0A024TEV0"/>
<feature type="compositionally biased region" description="Low complexity" evidence="1">
    <location>
        <begin position="587"/>
        <end position="596"/>
    </location>
</feature>
<dbReference type="PANTHER" id="PTHR13510">
    <property type="entry name" value="FYVE-FINGER-CONTAINING RAB5 EFFECTOR PROTEIN RABENOSYN-5-RELATED"/>
    <property type="match status" value="1"/>
</dbReference>
<dbReference type="eggNOG" id="ENOG502QSMB">
    <property type="taxonomic scope" value="Eukaryota"/>
</dbReference>
<name>A0A024TEV0_9STRA</name>
<evidence type="ECO:0000256" key="1">
    <source>
        <dbReference type="SAM" id="MobiDB-lite"/>
    </source>
</evidence>
<gene>
    <name evidence="2" type="ORF">H310_13518</name>
</gene>
<dbReference type="Gene3D" id="3.30.530.20">
    <property type="match status" value="1"/>
</dbReference>
<dbReference type="RefSeq" id="XP_008879283.1">
    <property type="nucleotide sequence ID" value="XM_008881061.1"/>
</dbReference>
<dbReference type="OrthoDB" id="104510at2759"/>
<proteinExistence type="predicted"/>
<dbReference type="VEuPathDB" id="FungiDB:H310_13518"/>
<dbReference type="PANTHER" id="PTHR13510:SF44">
    <property type="entry name" value="RABENOSYN-5"/>
    <property type="match status" value="1"/>
</dbReference>
<feature type="region of interest" description="Disordered" evidence="1">
    <location>
        <begin position="577"/>
        <end position="601"/>
    </location>
</feature>
<reference evidence="2" key="1">
    <citation type="submission" date="2013-12" db="EMBL/GenBank/DDBJ databases">
        <title>The Genome Sequence of Aphanomyces invadans NJM9701.</title>
        <authorList>
            <consortium name="The Broad Institute Genomics Platform"/>
            <person name="Russ C."/>
            <person name="Tyler B."/>
            <person name="van West P."/>
            <person name="Dieguez-Uribeondo J."/>
            <person name="Young S.K."/>
            <person name="Zeng Q."/>
            <person name="Gargeya S."/>
            <person name="Fitzgerald M."/>
            <person name="Abouelleil A."/>
            <person name="Alvarado L."/>
            <person name="Chapman S.B."/>
            <person name="Gainer-Dewar J."/>
            <person name="Goldberg J."/>
            <person name="Griggs A."/>
            <person name="Gujja S."/>
            <person name="Hansen M."/>
            <person name="Howarth C."/>
            <person name="Imamovic A."/>
            <person name="Ireland A."/>
            <person name="Larimer J."/>
            <person name="McCowan C."/>
            <person name="Murphy C."/>
            <person name="Pearson M."/>
            <person name="Poon T.W."/>
            <person name="Priest M."/>
            <person name="Roberts A."/>
            <person name="Saif S."/>
            <person name="Shea T."/>
            <person name="Sykes S."/>
            <person name="Wortman J."/>
            <person name="Nusbaum C."/>
            <person name="Birren B."/>
        </authorList>
    </citation>
    <scope>NUCLEOTIDE SEQUENCE [LARGE SCALE GENOMIC DNA]</scope>
    <source>
        <strain evidence="2">NJM9701</strain>
    </source>
</reference>
<protein>
    <submittedName>
        <fullName evidence="2">Uncharacterized protein</fullName>
    </submittedName>
</protein>
<dbReference type="EMBL" id="KI914003">
    <property type="protein sequence ID" value="ETV92121.1"/>
    <property type="molecule type" value="Genomic_DNA"/>
</dbReference>
<dbReference type="InterPro" id="IPR052727">
    <property type="entry name" value="Rab4/Rab5_effector"/>
</dbReference>
<organism evidence="2">
    <name type="scientific">Aphanomyces invadans</name>
    <dbReference type="NCBI Taxonomy" id="157072"/>
    <lineage>
        <taxon>Eukaryota</taxon>
        <taxon>Sar</taxon>
        <taxon>Stramenopiles</taxon>
        <taxon>Oomycota</taxon>
        <taxon>Saprolegniomycetes</taxon>
        <taxon>Saprolegniales</taxon>
        <taxon>Verrucalvaceae</taxon>
        <taxon>Aphanomyces</taxon>
    </lineage>
</organism>
<dbReference type="STRING" id="157072.A0A024TEV0"/>
<evidence type="ECO:0000313" key="2">
    <source>
        <dbReference type="EMBL" id="ETV92121.1"/>
    </source>
</evidence>
<sequence length="643" mass="70189">MATRAGHRCSTSDILSSSWCAPNLERPFLISTFSIHPCTSSRMKRHTPTMRRLSSSTRFPPCHLTADEEAQYGALSQKLLGRAIAECETTLSDMGTHWKCVRTVPVASSSLKVYKSTHPPQSLHSTGAAQVMATGIISGTMEDVMTCLCADNSFAFRMNSALLMPKEHVDCEVLHAILESSMSPTSTSSTTSDKYRFLGLKWAATKWPSLTKHRDMCYMESAGVTRTTDAQGHVVEYGYCLMESIDLPAICPPLDQFSIKRIKVSLRHVFRTLPIGCTLVMSHCSIDLGSQSSPSSIWLPPDLTTFPQLVSIAGAADVAASIRLSNALLLHTTSSDTSSTWNVPEFLRKAPRTCALCLAKMDRLEKHRVVHLVGASGIKIVSRFFCPSCKNAPVASPLDLMPSTPRTCPGVERSRPAPTAPLPPFSTQLKQKLAARGPEHAIPLDMNAVPSTPRVRPHISDVARSSVAGNVDMTFLDQLVRLSQLDVLSHHDQFSMWRSSDLSVDELEFSSRAAGENAKATFSAAQANNTCSSGSTVPTSIASKLHLPILDFDDEDDDDDDAESVYSALDISVRELVPVSPPPTSPPSSQTTCSRSQEQPAAAYHPVAHKLMQLNIQMQHTMNVLRQNQSRADLLQRDLEYAA</sequence>
<dbReference type="InterPro" id="IPR023393">
    <property type="entry name" value="START-like_dom_sf"/>
</dbReference>
<accession>A0A024TEV0</accession>
<dbReference type="GeneID" id="20090568"/>